<dbReference type="Proteomes" id="UP000450457">
    <property type="component" value="Unassembled WGS sequence"/>
</dbReference>
<evidence type="ECO:0000313" key="8">
    <source>
        <dbReference type="Proteomes" id="UP000450457"/>
    </source>
</evidence>
<reference evidence="7 8" key="1">
    <citation type="submission" date="2019-11" db="EMBL/GenBank/DDBJ databases">
        <title>Genome sequences of 17 halophilic strains isolated from different environments.</title>
        <authorList>
            <person name="Furrow R.E."/>
        </authorList>
    </citation>
    <scope>NUCLEOTIDE SEQUENCE [LARGE SCALE GENOMIC DNA]</scope>
    <source>
        <strain evidence="7 8">SL-4</strain>
    </source>
</reference>
<dbReference type="AlphaFoldDB" id="A0A845F8R0"/>
<accession>A0A845F8R0</accession>
<dbReference type="OrthoDB" id="9800186at2"/>
<dbReference type="GO" id="GO:0016818">
    <property type="term" value="F:hydrolase activity, acting on acid anhydrides, in phosphorus-containing anhydrides"/>
    <property type="evidence" value="ECO:0007669"/>
    <property type="project" value="TreeGrafter"/>
</dbReference>
<evidence type="ECO:0000256" key="3">
    <source>
        <dbReference type="ARBA" id="ARBA00022723"/>
    </source>
</evidence>
<dbReference type="PROSITE" id="PS51462">
    <property type="entry name" value="NUDIX"/>
    <property type="match status" value="1"/>
</dbReference>
<dbReference type="GO" id="GO:0005737">
    <property type="term" value="C:cytoplasm"/>
    <property type="evidence" value="ECO:0007669"/>
    <property type="project" value="TreeGrafter"/>
</dbReference>
<comment type="similarity">
    <text evidence="2">Belongs to the Nudix hydrolase family.</text>
</comment>
<comment type="caution">
    <text evidence="7">The sequence shown here is derived from an EMBL/GenBank/DDBJ whole genome shotgun (WGS) entry which is preliminary data.</text>
</comment>
<dbReference type="SUPFAM" id="SSF55811">
    <property type="entry name" value="Nudix"/>
    <property type="match status" value="1"/>
</dbReference>
<comment type="cofactor">
    <cofactor evidence="1">
        <name>Mg(2+)</name>
        <dbReference type="ChEBI" id="CHEBI:18420"/>
    </cofactor>
</comment>
<feature type="domain" description="Nudix hydrolase" evidence="6">
    <location>
        <begin position="1"/>
        <end position="127"/>
    </location>
</feature>
<keyword evidence="4" id="KW-0378">Hydrolase</keyword>
<dbReference type="CDD" id="cd18875">
    <property type="entry name" value="NUDIX_Hydrolase"/>
    <property type="match status" value="1"/>
</dbReference>
<proteinExistence type="inferred from homology"/>
<dbReference type="Pfam" id="PF00293">
    <property type="entry name" value="NUDIX"/>
    <property type="match status" value="1"/>
</dbReference>
<organism evidence="7 8">
    <name type="scientific">Halobacillus litoralis</name>
    <dbReference type="NCBI Taxonomy" id="45668"/>
    <lineage>
        <taxon>Bacteria</taxon>
        <taxon>Bacillati</taxon>
        <taxon>Bacillota</taxon>
        <taxon>Bacilli</taxon>
        <taxon>Bacillales</taxon>
        <taxon>Bacillaceae</taxon>
        <taxon>Halobacillus</taxon>
    </lineage>
</organism>
<evidence type="ECO:0000313" key="7">
    <source>
        <dbReference type="EMBL" id="MYL70065.1"/>
    </source>
</evidence>
<evidence type="ECO:0000256" key="2">
    <source>
        <dbReference type="ARBA" id="ARBA00005582"/>
    </source>
</evidence>
<dbReference type="RefSeq" id="WP_160911537.1">
    <property type="nucleotide sequence ID" value="NZ_WMFA01000001.1"/>
</dbReference>
<name>A0A845F8R0_9BACI</name>
<dbReference type="GeneID" id="78006207"/>
<sequence length="155" mass="17904">MQRVANCILKVDGSVLMLKKPRRGWYVAPGGKMEAGENIKDSVVREFKEETGLSIENPELRGSFTFVMREEEKTAQEWMMFTFYSTSYSGDLLDESEEGELEWVPVSEVLQKPMAEGDRRIFKHILSSEEQVYGTFVYTTDFRLIDEDLDPSRPD</sequence>
<evidence type="ECO:0000256" key="5">
    <source>
        <dbReference type="ARBA" id="ARBA00022842"/>
    </source>
</evidence>
<dbReference type="GO" id="GO:0046872">
    <property type="term" value="F:metal ion binding"/>
    <property type="evidence" value="ECO:0007669"/>
    <property type="project" value="UniProtKB-KW"/>
</dbReference>
<evidence type="ECO:0000256" key="4">
    <source>
        <dbReference type="ARBA" id="ARBA00022801"/>
    </source>
</evidence>
<dbReference type="Gene3D" id="3.90.79.10">
    <property type="entry name" value="Nucleoside Triphosphate Pyrophosphohydrolase"/>
    <property type="match status" value="1"/>
</dbReference>
<dbReference type="PANTHER" id="PTHR43758:SF2">
    <property type="entry name" value="OXIDIZED PURINE NUCLEOSIDE TRIPHOSPHATE HYDROLASE"/>
    <property type="match status" value="1"/>
</dbReference>
<dbReference type="PANTHER" id="PTHR43758">
    <property type="entry name" value="7,8-DIHYDRO-8-OXOGUANINE TRIPHOSPHATASE"/>
    <property type="match status" value="1"/>
</dbReference>
<dbReference type="InterPro" id="IPR020476">
    <property type="entry name" value="Nudix_hydrolase"/>
</dbReference>
<keyword evidence="3" id="KW-0479">Metal-binding</keyword>
<evidence type="ECO:0000256" key="1">
    <source>
        <dbReference type="ARBA" id="ARBA00001946"/>
    </source>
</evidence>
<gene>
    <name evidence="7" type="ORF">GLW00_04340</name>
</gene>
<protein>
    <submittedName>
        <fullName evidence="7">NUDIX domain-containing protein</fullName>
    </submittedName>
</protein>
<evidence type="ECO:0000259" key="6">
    <source>
        <dbReference type="PROSITE" id="PS51462"/>
    </source>
</evidence>
<dbReference type="EMBL" id="WMFA01000001">
    <property type="protein sequence ID" value="MYL70065.1"/>
    <property type="molecule type" value="Genomic_DNA"/>
</dbReference>
<dbReference type="InterPro" id="IPR000086">
    <property type="entry name" value="NUDIX_hydrolase_dom"/>
</dbReference>
<keyword evidence="5" id="KW-0460">Magnesium</keyword>
<dbReference type="InterPro" id="IPR015797">
    <property type="entry name" value="NUDIX_hydrolase-like_dom_sf"/>
</dbReference>
<dbReference type="PRINTS" id="PR00502">
    <property type="entry name" value="NUDIXFAMILY"/>
</dbReference>